<evidence type="ECO:0000256" key="1">
    <source>
        <dbReference type="ARBA" id="ARBA00023015"/>
    </source>
</evidence>
<dbReference type="EMBL" id="CP016616">
    <property type="protein sequence ID" value="ANY79010.1"/>
    <property type="molecule type" value="Genomic_DNA"/>
</dbReference>
<dbReference type="KEGG" id="moc:BB934_12965"/>
<dbReference type="PRINTS" id="PR00040">
    <property type="entry name" value="HTHMERR"/>
</dbReference>
<name>A0A1B2EGA4_9HYPH</name>
<evidence type="ECO:0000256" key="3">
    <source>
        <dbReference type="ARBA" id="ARBA00023163"/>
    </source>
</evidence>
<dbReference type="AlphaFoldDB" id="A0A1B2EGA4"/>
<evidence type="ECO:0000313" key="5">
    <source>
        <dbReference type="EMBL" id="ANY79010.1"/>
    </source>
</evidence>
<accession>A0A1B2EGA4</accession>
<keyword evidence="1" id="KW-0805">Transcription regulation</keyword>
<dbReference type="InterPro" id="IPR009061">
    <property type="entry name" value="DNA-bd_dom_put_sf"/>
</dbReference>
<reference evidence="5" key="1">
    <citation type="submission" date="2016-07" db="EMBL/GenBank/DDBJ databases">
        <title>Microvirga ossetica sp. nov. a new species of rhizobia isolated from root nodules of the legume species Vicia alpestris Steven originated from North Ossetia region in the Caucasus.</title>
        <authorList>
            <person name="Safronova V.I."/>
            <person name="Kuznetsova I.G."/>
            <person name="Sazanova A.L."/>
            <person name="Belimov A."/>
            <person name="Andronov E."/>
            <person name="Osledkin Y.S."/>
            <person name="Onishchuk O.P."/>
            <person name="Kurchak O.N."/>
            <person name="Shaposhnikov A.I."/>
            <person name="Willems A."/>
            <person name="Tikhonovich I.A."/>
        </authorList>
    </citation>
    <scope>NUCLEOTIDE SEQUENCE [LARGE SCALE GENOMIC DNA]</scope>
    <source>
        <strain evidence="5">V5/3M</strain>
    </source>
</reference>
<keyword evidence="3" id="KW-0804">Transcription</keyword>
<evidence type="ECO:0000256" key="2">
    <source>
        <dbReference type="ARBA" id="ARBA00023125"/>
    </source>
</evidence>
<feature type="domain" description="HTH merR-type" evidence="4">
    <location>
        <begin position="3"/>
        <end position="72"/>
    </location>
</feature>
<dbReference type="InterPro" id="IPR000551">
    <property type="entry name" value="MerR-type_HTH_dom"/>
</dbReference>
<dbReference type="InterPro" id="IPR015358">
    <property type="entry name" value="Tscrpt_reg_MerR_DNA-bd"/>
</dbReference>
<keyword evidence="2" id="KW-0238">DNA-binding</keyword>
<protein>
    <submittedName>
        <fullName evidence="5">MerR family transcriptional regulator</fullName>
    </submittedName>
</protein>
<dbReference type="PANTHER" id="PTHR30204">
    <property type="entry name" value="REDOX-CYCLING DRUG-SENSING TRANSCRIPTIONAL ACTIVATOR SOXR"/>
    <property type="match status" value="1"/>
</dbReference>
<gene>
    <name evidence="5" type="ORF">BB934_12965</name>
</gene>
<dbReference type="SMART" id="SM00422">
    <property type="entry name" value="HTH_MERR"/>
    <property type="match status" value="1"/>
</dbReference>
<sequence length="143" mass="16385">MMGLSIGDLSRRVDVKVPTIRYYEQIGLLPSPPRTEGRQRRYGTEDVSRLSFIRHARDLGFEVDAIRELLSLSARPEQPCEPADQIVLRHLGNVERRIAQLKLLRSELRHMLDDCSHGQVGECRIIQVLADHDQCRHEHGKVG</sequence>
<dbReference type="InterPro" id="IPR047057">
    <property type="entry name" value="MerR_fam"/>
</dbReference>
<dbReference type="Pfam" id="PF09278">
    <property type="entry name" value="MerR-DNA-bind"/>
    <property type="match status" value="1"/>
</dbReference>
<organism evidence="5">
    <name type="scientific">Microvirga ossetica</name>
    <dbReference type="NCBI Taxonomy" id="1882682"/>
    <lineage>
        <taxon>Bacteria</taxon>
        <taxon>Pseudomonadati</taxon>
        <taxon>Pseudomonadota</taxon>
        <taxon>Alphaproteobacteria</taxon>
        <taxon>Hyphomicrobiales</taxon>
        <taxon>Methylobacteriaceae</taxon>
        <taxon>Microvirga</taxon>
    </lineage>
</organism>
<dbReference type="Pfam" id="PF00376">
    <property type="entry name" value="MerR"/>
    <property type="match status" value="1"/>
</dbReference>
<dbReference type="PROSITE" id="PS50937">
    <property type="entry name" value="HTH_MERR_2"/>
    <property type="match status" value="1"/>
</dbReference>
<dbReference type="PANTHER" id="PTHR30204:SF92">
    <property type="entry name" value="HTH-TYPE TRANSCRIPTIONAL REGULATOR ZNTR"/>
    <property type="match status" value="1"/>
</dbReference>
<dbReference type="CDD" id="cd04785">
    <property type="entry name" value="HTH_CadR-PbrR-like"/>
    <property type="match status" value="1"/>
</dbReference>
<evidence type="ECO:0000259" key="4">
    <source>
        <dbReference type="PROSITE" id="PS50937"/>
    </source>
</evidence>
<dbReference type="PROSITE" id="PS00552">
    <property type="entry name" value="HTH_MERR_1"/>
    <property type="match status" value="1"/>
</dbReference>
<dbReference type="GO" id="GO:0003700">
    <property type="term" value="F:DNA-binding transcription factor activity"/>
    <property type="evidence" value="ECO:0007669"/>
    <property type="project" value="InterPro"/>
</dbReference>
<proteinExistence type="predicted"/>
<dbReference type="SUPFAM" id="SSF46955">
    <property type="entry name" value="Putative DNA-binding domain"/>
    <property type="match status" value="1"/>
</dbReference>
<dbReference type="Gene3D" id="1.10.1660.10">
    <property type="match status" value="1"/>
</dbReference>
<dbReference type="GO" id="GO:0003677">
    <property type="term" value="F:DNA binding"/>
    <property type="evidence" value="ECO:0007669"/>
    <property type="project" value="UniProtKB-KW"/>
</dbReference>